<feature type="compositionally biased region" description="Basic and acidic residues" evidence="1">
    <location>
        <begin position="289"/>
        <end position="298"/>
    </location>
</feature>
<feature type="compositionally biased region" description="Basic and acidic residues" evidence="1">
    <location>
        <begin position="616"/>
        <end position="625"/>
    </location>
</feature>
<feature type="compositionally biased region" description="Acidic residues" evidence="1">
    <location>
        <begin position="894"/>
        <end position="907"/>
    </location>
</feature>
<accession>A0ABD3MSW4</accession>
<dbReference type="PANTHER" id="PTHR13384">
    <property type="entry name" value="G PATCH DOMAIN-CONTAINING PROTEIN 1"/>
    <property type="match status" value="1"/>
</dbReference>
<dbReference type="AlphaFoldDB" id="A0ABD3MSW4"/>
<feature type="region of interest" description="Disordered" evidence="1">
    <location>
        <begin position="894"/>
        <end position="969"/>
    </location>
</feature>
<feature type="region of interest" description="Disordered" evidence="1">
    <location>
        <begin position="1"/>
        <end position="574"/>
    </location>
</feature>
<sequence length="969" mass="102762">MSDRGGGGGGNDDDDDDDPAVVLLPYTRNRTTTTRTRNAASSARRRANAPALLMGGGGNGSNDGWFARKSSGMTDDAIRSRLTGGGGHDEGEGYGMVGDAIQGGIVAGGGSGRGGRGRRRRRREGGPRFAWEEEEEEEGGGGSSGRRKMGTAPAAQLTLMDIMDEQDEVEHSKPSGVGVAYHQDDGEPRSRRRRRRRDANPALEELAIATGTCHGGGGGGGPPPTSSDGGSTGRRLLAAMGYRSRLGMAFVPIGGGGRGGKDDRHHDDDNKEEEGGGGGGGGEEDDDDALARQMERGGGKRLARWLKSKRLRAVPVPSVDDDGYLSIPEPKTNLHGIGYDPFRDAPEFREHRERKLAMARERGRDRGGGRCGRGGGAYDEDGGGGGGGRRRRRRSGGEGDRYFTDDLRDDGRRRGAPWEEERVREGEEEDDDDDDDDDGAGAGGRRRQEQHHSRHHYAADRDYTDFVGTRDSGGFALDDDDDTNTYYPGDGGRGGGGGGGANDRVGGGGEYETEIRSPAASEEEDEGNEIEGGGGGLFGSGELRGRLGGHDARKGYSGKEKRRAGISGDGDGSAADAWSAWGMGVGGGGDDKGIVATRRTKTIDGRPPLSGFSLGRRRDFDKGDVGVDSETGPDAPVRWKGPIPPAGYVLRRHVFAAAKDNDGVVPSAEDDADCGLGLNLQRRREQRPSRSFVPSVLPPADNERHCRSTEASGPLLARDGTELNFHAVRESMKNRFVASAGTMDAPDIGAPPVIVDDDDNPSMRNLNEEEFVDVTSTTWVPTRLLCKRWGVPIPSTMGTSGVAAEGSTGGGRGRGGKEEDYFLRTVYEPAVAADRRRGGDGVMVSRTNGGEDAASKSEGVTMTSSSDDESDAVGPPPTRPSAEVFRAIFDAESDMDISSSDDNDDNGVDNNDGNNNDNDDENDDEIILTKGRDGSTAVHTREERGGGVTPEQNRDITNRLVKQQSINET</sequence>
<feature type="compositionally biased region" description="Basic and acidic residues" evidence="1">
    <location>
        <begin position="395"/>
        <end position="425"/>
    </location>
</feature>
<feature type="compositionally biased region" description="Gly residues" evidence="1">
    <location>
        <begin position="489"/>
        <end position="510"/>
    </location>
</feature>
<dbReference type="EMBL" id="JALLAZ020001715">
    <property type="protein sequence ID" value="KAL3766974.1"/>
    <property type="molecule type" value="Genomic_DNA"/>
</dbReference>
<feature type="compositionally biased region" description="Basic and acidic residues" evidence="1">
    <location>
        <begin position="259"/>
        <end position="269"/>
    </location>
</feature>
<feature type="compositionally biased region" description="Polar residues" evidence="1">
    <location>
        <begin position="960"/>
        <end position="969"/>
    </location>
</feature>
<reference evidence="2 3" key="1">
    <citation type="submission" date="2024-10" db="EMBL/GenBank/DDBJ databases">
        <title>Updated reference genomes for cyclostephanoid diatoms.</title>
        <authorList>
            <person name="Roberts W.R."/>
            <person name="Alverson A.J."/>
        </authorList>
    </citation>
    <scope>NUCLEOTIDE SEQUENCE [LARGE SCALE GENOMIC DNA]</scope>
    <source>
        <strain evidence="2 3">AJA276-08</strain>
    </source>
</reference>
<gene>
    <name evidence="2" type="ORF">ACHAW5_002882</name>
</gene>
<keyword evidence="3" id="KW-1185">Reference proteome</keyword>
<feature type="compositionally biased region" description="Basic and acidic residues" evidence="1">
    <location>
        <begin position="543"/>
        <end position="559"/>
    </location>
</feature>
<feature type="compositionally biased region" description="Gly residues" evidence="1">
    <location>
        <begin position="1"/>
        <end position="10"/>
    </location>
</feature>
<protein>
    <recommendedName>
        <fullName evidence="4">G-patch domain-containing protein</fullName>
    </recommendedName>
</protein>
<feature type="compositionally biased region" description="Basic residues" evidence="1">
    <location>
        <begin position="299"/>
        <end position="312"/>
    </location>
</feature>
<feature type="region of interest" description="Disordered" evidence="1">
    <location>
        <begin position="834"/>
        <end position="881"/>
    </location>
</feature>
<comment type="caution">
    <text evidence="2">The sequence shown here is derived from an EMBL/GenBank/DDBJ whole genome shotgun (WGS) entry which is preliminary data.</text>
</comment>
<feature type="region of interest" description="Disordered" evidence="1">
    <location>
        <begin position="602"/>
        <end position="640"/>
    </location>
</feature>
<dbReference type="PANTHER" id="PTHR13384:SF19">
    <property type="entry name" value="G PATCH DOMAIN-CONTAINING PROTEIN 1"/>
    <property type="match status" value="1"/>
</dbReference>
<name>A0ABD3MSW4_9STRA</name>
<organism evidence="2 3">
    <name type="scientific">Stephanodiscus triporus</name>
    <dbReference type="NCBI Taxonomy" id="2934178"/>
    <lineage>
        <taxon>Eukaryota</taxon>
        <taxon>Sar</taxon>
        <taxon>Stramenopiles</taxon>
        <taxon>Ochrophyta</taxon>
        <taxon>Bacillariophyta</taxon>
        <taxon>Coscinodiscophyceae</taxon>
        <taxon>Thalassiosirophycidae</taxon>
        <taxon>Stephanodiscales</taxon>
        <taxon>Stephanodiscaceae</taxon>
        <taxon>Stephanodiscus</taxon>
    </lineage>
</organism>
<evidence type="ECO:0008006" key="4">
    <source>
        <dbReference type="Google" id="ProtNLM"/>
    </source>
</evidence>
<evidence type="ECO:0000313" key="2">
    <source>
        <dbReference type="EMBL" id="KAL3766974.1"/>
    </source>
</evidence>
<evidence type="ECO:0000313" key="3">
    <source>
        <dbReference type="Proteomes" id="UP001530315"/>
    </source>
</evidence>
<feature type="region of interest" description="Disordered" evidence="1">
    <location>
        <begin position="685"/>
        <end position="707"/>
    </location>
</feature>
<feature type="compositionally biased region" description="Gly residues" evidence="1">
    <location>
        <begin position="369"/>
        <end position="387"/>
    </location>
</feature>
<feature type="compositionally biased region" description="Low complexity" evidence="1">
    <location>
        <begin position="27"/>
        <end position="42"/>
    </location>
</feature>
<feature type="compositionally biased region" description="Gly residues" evidence="1">
    <location>
        <begin position="530"/>
        <end position="539"/>
    </location>
</feature>
<proteinExistence type="predicted"/>
<evidence type="ECO:0000256" key="1">
    <source>
        <dbReference type="SAM" id="MobiDB-lite"/>
    </source>
</evidence>
<feature type="compositionally biased region" description="Acidic residues" evidence="1">
    <location>
        <begin position="426"/>
        <end position="439"/>
    </location>
</feature>
<feature type="region of interest" description="Disordered" evidence="1">
    <location>
        <begin position="798"/>
        <end position="817"/>
    </location>
</feature>
<dbReference type="Proteomes" id="UP001530315">
    <property type="component" value="Unassembled WGS sequence"/>
</dbReference>
<feature type="compositionally biased region" description="Acidic residues" evidence="1">
    <location>
        <begin position="917"/>
        <end position="926"/>
    </location>
</feature>
<feature type="compositionally biased region" description="Basic and acidic residues" evidence="1">
    <location>
        <begin position="341"/>
        <end position="368"/>
    </location>
</feature>
<feature type="compositionally biased region" description="Gly residues" evidence="1">
    <location>
        <begin position="105"/>
        <end position="114"/>
    </location>
</feature>
<feature type="compositionally biased region" description="Basic and acidic residues" evidence="1">
    <location>
        <begin position="446"/>
        <end position="464"/>
    </location>
</feature>